<evidence type="ECO:0000313" key="2">
    <source>
        <dbReference type="EMBL" id="CAD1820652.1"/>
    </source>
</evidence>
<organism evidence="2">
    <name type="scientific">Ananas comosus var. bracteatus</name>
    <name type="common">red pineapple</name>
    <dbReference type="NCBI Taxonomy" id="296719"/>
    <lineage>
        <taxon>Eukaryota</taxon>
        <taxon>Viridiplantae</taxon>
        <taxon>Streptophyta</taxon>
        <taxon>Embryophyta</taxon>
        <taxon>Tracheophyta</taxon>
        <taxon>Spermatophyta</taxon>
        <taxon>Magnoliopsida</taxon>
        <taxon>Liliopsida</taxon>
        <taxon>Poales</taxon>
        <taxon>Bromeliaceae</taxon>
        <taxon>Bromelioideae</taxon>
        <taxon>Ananas</taxon>
    </lineage>
</organism>
<evidence type="ECO:0000256" key="1">
    <source>
        <dbReference type="SAM" id="MobiDB-lite"/>
    </source>
</evidence>
<reference evidence="2" key="1">
    <citation type="submission" date="2020-07" db="EMBL/GenBank/DDBJ databases">
        <authorList>
            <person name="Lin J."/>
        </authorList>
    </citation>
    <scope>NUCLEOTIDE SEQUENCE</scope>
</reference>
<accession>A0A6V7NPW5</accession>
<proteinExistence type="predicted"/>
<feature type="region of interest" description="Disordered" evidence="1">
    <location>
        <begin position="142"/>
        <end position="162"/>
    </location>
</feature>
<sequence length="162" mass="17685">MLTLIGLRRKSDDFEALETLLGELYEKALAFLAQIQTIPALFCREIHAGSPNAKTDFAPTFYPSTFPPLHSPHSAVFAQRDRSLVGETGPRELSLQSGDFSCSGTGPHLRDRSLGDRSFLRDRFPNGEPSGLSQILAFSAGVAHGDRSPQPGIGRIDLPRDH</sequence>
<protein>
    <submittedName>
        <fullName evidence="2">Uncharacterized protein</fullName>
    </submittedName>
</protein>
<gene>
    <name evidence="2" type="ORF">CB5_LOCUS3863</name>
</gene>
<dbReference type="AlphaFoldDB" id="A0A6V7NPW5"/>
<name>A0A6V7NPW5_ANACO</name>
<dbReference type="EMBL" id="LR862141">
    <property type="protein sequence ID" value="CAD1820652.1"/>
    <property type="molecule type" value="Genomic_DNA"/>
</dbReference>